<evidence type="ECO:0000313" key="6">
    <source>
        <dbReference type="Proteomes" id="UP000253908"/>
    </source>
</evidence>
<dbReference type="PANTHER" id="PTHR24321">
    <property type="entry name" value="DEHYDROGENASES, SHORT CHAIN"/>
    <property type="match status" value="1"/>
</dbReference>
<dbReference type="InterPro" id="IPR057326">
    <property type="entry name" value="KR_dom"/>
</dbReference>
<dbReference type="GO" id="GO:0016491">
    <property type="term" value="F:oxidoreductase activity"/>
    <property type="evidence" value="ECO:0007669"/>
    <property type="project" value="UniProtKB-KW"/>
</dbReference>
<proteinExistence type="inferred from homology"/>
<evidence type="ECO:0000256" key="1">
    <source>
        <dbReference type="ARBA" id="ARBA00006484"/>
    </source>
</evidence>
<dbReference type="PANTHER" id="PTHR24321:SF8">
    <property type="entry name" value="ESTRADIOL 17-BETA-DEHYDROGENASE 8-RELATED"/>
    <property type="match status" value="1"/>
</dbReference>
<dbReference type="GO" id="GO:0008206">
    <property type="term" value="P:bile acid metabolic process"/>
    <property type="evidence" value="ECO:0007669"/>
    <property type="project" value="UniProtKB-ARBA"/>
</dbReference>
<evidence type="ECO:0000256" key="2">
    <source>
        <dbReference type="ARBA" id="ARBA00023002"/>
    </source>
</evidence>
<dbReference type="OrthoDB" id="306388at2"/>
<dbReference type="PRINTS" id="PR00081">
    <property type="entry name" value="GDHRDH"/>
</dbReference>
<dbReference type="InterPro" id="IPR002347">
    <property type="entry name" value="SDR_fam"/>
</dbReference>
<keyword evidence="6" id="KW-1185">Reference proteome</keyword>
<accession>A0A345PCM7</accession>
<dbReference type="InterPro" id="IPR036291">
    <property type="entry name" value="NAD(P)-bd_dom_sf"/>
</dbReference>
<sequence>MEGKVVLITGGAGGIGQETAQLFLDNGAKVVLVDINEEALSNAKTSLNGNGDDILVVKANVTDEQDVQNYVKQTVDTYGKIDVFFNNAGINGPFASIKDLEKETFETILSINVTGVFLGLKHVIKQMESQGYGSIINTASNAAYIGSAGMAGYIASKHAVAGLTKTAALEAAGSGIRVNAVAPAAIDTQMLADIQNNITPGEPEASGEAIKQGIPVGRFGAPKEVAQVVLFLASDNASFVTGSLYNVDGGMQAD</sequence>
<organism evidence="5 6">
    <name type="scientific">Oceanobacillus zhaokaii</name>
    <dbReference type="NCBI Taxonomy" id="2052660"/>
    <lineage>
        <taxon>Bacteria</taxon>
        <taxon>Bacillati</taxon>
        <taxon>Bacillota</taxon>
        <taxon>Bacilli</taxon>
        <taxon>Bacillales</taxon>
        <taxon>Bacillaceae</taxon>
        <taxon>Oceanobacillus</taxon>
    </lineage>
</organism>
<protein>
    <submittedName>
        <fullName evidence="5">Oxidoreductase</fullName>
    </submittedName>
</protein>
<evidence type="ECO:0000259" key="4">
    <source>
        <dbReference type="SMART" id="SM00822"/>
    </source>
</evidence>
<dbReference type="PRINTS" id="PR00080">
    <property type="entry name" value="SDRFAMILY"/>
</dbReference>
<keyword evidence="2" id="KW-0560">Oxidoreductase</keyword>
<dbReference type="CDD" id="cd05233">
    <property type="entry name" value="SDR_c"/>
    <property type="match status" value="1"/>
</dbReference>
<dbReference type="SMART" id="SM00822">
    <property type="entry name" value="PKS_KR"/>
    <property type="match status" value="1"/>
</dbReference>
<gene>
    <name evidence="5" type="ORF">CUC15_01620</name>
</gene>
<dbReference type="NCBIfam" id="NF005559">
    <property type="entry name" value="PRK07231.1"/>
    <property type="match status" value="1"/>
</dbReference>
<dbReference type="SUPFAM" id="SSF51735">
    <property type="entry name" value="NAD(P)-binding Rossmann-fold domains"/>
    <property type="match status" value="1"/>
</dbReference>
<evidence type="ECO:0000256" key="3">
    <source>
        <dbReference type="ARBA" id="ARBA00023027"/>
    </source>
</evidence>
<dbReference type="Gene3D" id="3.40.50.720">
    <property type="entry name" value="NAD(P)-binding Rossmann-like Domain"/>
    <property type="match status" value="1"/>
</dbReference>
<dbReference type="Proteomes" id="UP000253908">
    <property type="component" value="Chromosome"/>
</dbReference>
<dbReference type="RefSeq" id="WP_114915051.1">
    <property type="nucleotide sequence ID" value="NZ_CP024848.1"/>
</dbReference>
<keyword evidence="3" id="KW-0520">NAD</keyword>
<reference evidence="6" key="1">
    <citation type="submission" date="2017-11" db="EMBL/GenBank/DDBJ databases">
        <authorList>
            <person name="Zhu W."/>
        </authorList>
    </citation>
    <scope>NUCLEOTIDE SEQUENCE [LARGE SCALE GENOMIC DNA]</scope>
    <source>
        <strain evidence="6">160</strain>
    </source>
</reference>
<dbReference type="Pfam" id="PF13561">
    <property type="entry name" value="adh_short_C2"/>
    <property type="match status" value="1"/>
</dbReference>
<feature type="domain" description="Ketoreductase" evidence="4">
    <location>
        <begin position="4"/>
        <end position="186"/>
    </location>
</feature>
<dbReference type="KEGG" id="ocn:CUC15_01620"/>
<dbReference type="FunFam" id="3.40.50.720:FF:000084">
    <property type="entry name" value="Short-chain dehydrogenase reductase"/>
    <property type="match status" value="1"/>
</dbReference>
<comment type="similarity">
    <text evidence="1">Belongs to the short-chain dehydrogenases/reductases (SDR) family.</text>
</comment>
<dbReference type="AlphaFoldDB" id="A0A345PCM7"/>
<dbReference type="EMBL" id="CP024848">
    <property type="protein sequence ID" value="AXI07757.1"/>
    <property type="molecule type" value="Genomic_DNA"/>
</dbReference>
<name>A0A345PCM7_9BACI</name>
<evidence type="ECO:0000313" key="5">
    <source>
        <dbReference type="EMBL" id="AXI07757.1"/>
    </source>
</evidence>